<dbReference type="FunFam" id="3.90.700.10:FF:000005">
    <property type="entry name" value="Succinate dehydrogenase flavoprotein subunit"/>
    <property type="match status" value="1"/>
</dbReference>
<evidence type="ECO:0000256" key="2">
    <source>
        <dbReference type="ARBA" id="ARBA00004170"/>
    </source>
</evidence>
<dbReference type="PANTHER" id="PTHR11632:SF51">
    <property type="entry name" value="SUCCINATE DEHYDROGENASE [UBIQUINONE] FLAVOPROTEIN SUBUNIT, MITOCHONDRIAL"/>
    <property type="match status" value="1"/>
</dbReference>
<dbReference type="OrthoDB" id="9805351at2"/>
<keyword evidence="9" id="KW-0560">Oxidoreductase</keyword>
<dbReference type="InterPro" id="IPR037099">
    <property type="entry name" value="Fum_R/Succ_DH_flav-like_C_sf"/>
</dbReference>
<comment type="catalytic activity">
    <reaction evidence="11">
        <text>a quinone + succinate = fumarate + a quinol</text>
        <dbReference type="Rhea" id="RHEA:40523"/>
        <dbReference type="ChEBI" id="CHEBI:24646"/>
        <dbReference type="ChEBI" id="CHEBI:29806"/>
        <dbReference type="ChEBI" id="CHEBI:30031"/>
        <dbReference type="ChEBI" id="CHEBI:132124"/>
        <dbReference type="EC" id="1.3.5.1"/>
    </reaction>
</comment>
<feature type="compositionally biased region" description="Polar residues" evidence="13">
    <location>
        <begin position="1"/>
        <end position="19"/>
    </location>
</feature>
<keyword evidence="5" id="KW-0813">Transport</keyword>
<dbReference type="Gene3D" id="1.20.58.100">
    <property type="entry name" value="Fumarate reductase/succinate dehydrogenase flavoprotein-like, C-terminal domain"/>
    <property type="match status" value="1"/>
</dbReference>
<evidence type="ECO:0000256" key="8">
    <source>
        <dbReference type="ARBA" id="ARBA00022982"/>
    </source>
</evidence>
<protein>
    <recommendedName>
        <fullName evidence="4">succinate dehydrogenase</fullName>
        <ecNumber evidence="4">1.3.5.1</ecNumber>
    </recommendedName>
</protein>
<evidence type="ECO:0000259" key="15">
    <source>
        <dbReference type="Pfam" id="PF02910"/>
    </source>
</evidence>
<dbReference type="Pfam" id="PF02910">
    <property type="entry name" value="Succ_DH_flav_C"/>
    <property type="match status" value="1"/>
</dbReference>
<organism evidence="16 17">
    <name type="scientific">Gardnerella vaginalis</name>
    <dbReference type="NCBI Taxonomy" id="2702"/>
    <lineage>
        <taxon>Bacteria</taxon>
        <taxon>Bacillati</taxon>
        <taxon>Actinomycetota</taxon>
        <taxon>Actinomycetes</taxon>
        <taxon>Bifidobacteriales</taxon>
        <taxon>Bifidobacteriaceae</taxon>
        <taxon>Gardnerella</taxon>
    </lineage>
</organism>
<feature type="domain" description="Fumarate reductase/succinate dehydrogenase flavoprotein-like C-terminal" evidence="15">
    <location>
        <begin position="543"/>
        <end position="659"/>
    </location>
</feature>
<keyword evidence="6" id="KW-0285">Flavoprotein</keyword>
<dbReference type="AlphaFoldDB" id="A0A133NYF7"/>
<dbReference type="GO" id="GO:0009061">
    <property type="term" value="P:anaerobic respiration"/>
    <property type="evidence" value="ECO:0007669"/>
    <property type="project" value="TreeGrafter"/>
</dbReference>
<dbReference type="PROSITE" id="PS00504">
    <property type="entry name" value="FRD_SDH_FAD_BINDING"/>
    <property type="match status" value="1"/>
</dbReference>
<dbReference type="Gene3D" id="3.50.50.60">
    <property type="entry name" value="FAD/NAD(P)-binding domain"/>
    <property type="match status" value="1"/>
</dbReference>
<evidence type="ECO:0000256" key="12">
    <source>
        <dbReference type="PIRSR" id="PIRSR630664-50"/>
    </source>
</evidence>
<dbReference type="Gene3D" id="3.90.700.10">
    <property type="entry name" value="Succinate dehydrogenase/fumarate reductase flavoprotein, catalytic domain"/>
    <property type="match status" value="1"/>
</dbReference>
<evidence type="ECO:0000256" key="13">
    <source>
        <dbReference type="SAM" id="MobiDB-lite"/>
    </source>
</evidence>
<dbReference type="PANTHER" id="PTHR11632">
    <property type="entry name" value="SUCCINATE DEHYDROGENASE 2 FLAVOPROTEIN SUBUNIT"/>
    <property type="match status" value="1"/>
</dbReference>
<name>A0A133NYF7_GARVA</name>
<feature type="domain" description="FAD-dependent oxidoreductase 2 FAD-binding" evidence="14">
    <location>
        <begin position="38"/>
        <end position="453"/>
    </location>
</feature>
<evidence type="ECO:0000256" key="3">
    <source>
        <dbReference type="ARBA" id="ARBA00008040"/>
    </source>
</evidence>
<dbReference type="InterPro" id="IPR003953">
    <property type="entry name" value="FAD-dep_OxRdtase_2_FAD-bd"/>
</dbReference>
<evidence type="ECO:0000256" key="11">
    <source>
        <dbReference type="ARBA" id="ARBA00049220"/>
    </source>
</evidence>
<dbReference type="Proteomes" id="UP000070687">
    <property type="component" value="Unassembled WGS sequence"/>
</dbReference>
<dbReference type="Pfam" id="PF00890">
    <property type="entry name" value="FAD_binding_2"/>
    <property type="match status" value="1"/>
</dbReference>
<dbReference type="SUPFAM" id="SSF56425">
    <property type="entry name" value="Succinate dehydrogenase/fumarate reductase flavoprotein, catalytic domain"/>
    <property type="match status" value="1"/>
</dbReference>
<keyword evidence="8" id="KW-0249">Electron transport</keyword>
<dbReference type="GO" id="GO:0008177">
    <property type="term" value="F:succinate dehydrogenase (quinone) activity"/>
    <property type="evidence" value="ECO:0007669"/>
    <property type="project" value="UniProtKB-EC"/>
</dbReference>
<dbReference type="PATRIC" id="fig|2702.100.peg.601"/>
<evidence type="ECO:0000256" key="1">
    <source>
        <dbReference type="ARBA" id="ARBA00001974"/>
    </source>
</evidence>
<evidence type="ECO:0000256" key="5">
    <source>
        <dbReference type="ARBA" id="ARBA00022448"/>
    </source>
</evidence>
<comment type="subcellular location">
    <subcellularLocation>
        <location evidence="2">Membrane</location>
        <topology evidence="2">Peripheral membrane protein</topology>
    </subcellularLocation>
</comment>
<evidence type="ECO:0000313" key="16">
    <source>
        <dbReference type="EMBL" id="KXA21319.1"/>
    </source>
</evidence>
<dbReference type="SUPFAM" id="SSF46977">
    <property type="entry name" value="Succinate dehydrogenase/fumarate reductase flavoprotein C-terminal domain"/>
    <property type="match status" value="1"/>
</dbReference>
<dbReference type="InterPro" id="IPR027477">
    <property type="entry name" value="Succ_DH/fumarate_Rdtase_cat_sf"/>
</dbReference>
<dbReference type="EMBL" id="LRQB01000033">
    <property type="protein sequence ID" value="KXA21319.1"/>
    <property type="molecule type" value="Genomic_DNA"/>
</dbReference>
<dbReference type="GO" id="GO:0033765">
    <property type="term" value="F:steroid dehydrogenase activity, acting on the CH-CH group of donors"/>
    <property type="evidence" value="ECO:0007669"/>
    <property type="project" value="UniProtKB-ARBA"/>
</dbReference>
<dbReference type="GO" id="GO:0050660">
    <property type="term" value="F:flavin adenine dinucleotide binding"/>
    <property type="evidence" value="ECO:0007669"/>
    <property type="project" value="TreeGrafter"/>
</dbReference>
<reference evidence="16 17" key="1">
    <citation type="submission" date="2016-01" db="EMBL/GenBank/DDBJ databases">
        <authorList>
            <person name="Oliw E.H."/>
        </authorList>
    </citation>
    <scope>NUCLEOTIDE SEQUENCE [LARGE SCALE GENOMIC DNA]</scope>
    <source>
        <strain evidence="16 17">PSS_7772B</strain>
    </source>
</reference>
<dbReference type="GO" id="GO:0009055">
    <property type="term" value="F:electron transfer activity"/>
    <property type="evidence" value="ECO:0007669"/>
    <property type="project" value="TreeGrafter"/>
</dbReference>
<evidence type="ECO:0000256" key="4">
    <source>
        <dbReference type="ARBA" id="ARBA00012792"/>
    </source>
</evidence>
<sequence length="671" mass="74085">MQSEINESTQKNTPPSLNAPSPEKNILQNSTTRNEYYDAIIIGAGAAGLSAALGLVHSTEYLEMKKHGKTPSLLVISKIPALRSHTGSAEGGIAASLGNIENDTWQWHYYDTVHGGDWLSDQDAAKLLAKEAPQTIIELEHNGVAFSRTQDGHINQRRFGGHTAHFGKQPVPRAAFAADRIGHQILYSLWQQCVAEHITFAEDCYITDIAINHADQTIEGILAFDLTTGKLRKMCTRTVLIATGGAGRLFATTSNSWDLTGDGMTLALKAGLQLEDCEFIQFHPTGLAHTGILLSEAARSEGGVLRNAQGVAFMKNYDAMHADLAPRDIVSRAIAQEIRENRGVPDPTNTQQQDSLHDCVWLDMTHISNRHMHEVLPQVVETIEQYAHLDPTHDFIPIRPTAHYTMGGIPITLNGEVYQWHHNTQHIVHGLYAAGECSCVGVHGANRLGGNSLLDACLFGKRAGISMIKALMDINNHNSGNTTNTNNNAVLEHLYQQRKSEIHQFIEPNMLAQVNNGTTDTSNSHTATPLKDDDNPYALFTLLGQIMEDAVAISCNKQSIVNALRSIQTSIIPRMHVLHPHSKNLVFNQELIAIWEIQHMVTLAQVVLQASLSRHESRGSFFRQDYPNHDTTQLPQHSFADIEGNIEQKTVHIVDFQPDSKGNFKVHNNVI</sequence>
<comment type="cofactor">
    <cofactor evidence="1">
        <name>FAD</name>
        <dbReference type="ChEBI" id="CHEBI:57692"/>
    </cofactor>
</comment>
<dbReference type="GO" id="GO:0005886">
    <property type="term" value="C:plasma membrane"/>
    <property type="evidence" value="ECO:0007669"/>
    <property type="project" value="TreeGrafter"/>
</dbReference>
<evidence type="ECO:0000259" key="14">
    <source>
        <dbReference type="Pfam" id="PF00890"/>
    </source>
</evidence>
<dbReference type="EC" id="1.3.5.1" evidence="4"/>
<evidence type="ECO:0000256" key="7">
    <source>
        <dbReference type="ARBA" id="ARBA00022827"/>
    </source>
</evidence>
<dbReference type="InterPro" id="IPR030664">
    <property type="entry name" value="SdhA/FrdA/AprA"/>
</dbReference>
<dbReference type="SUPFAM" id="SSF51905">
    <property type="entry name" value="FAD/NAD(P)-binding domain"/>
    <property type="match status" value="1"/>
</dbReference>
<comment type="similarity">
    <text evidence="3">Belongs to the FAD-dependent oxidoreductase 2 family. FRD/SDH subfamily.</text>
</comment>
<evidence type="ECO:0000256" key="10">
    <source>
        <dbReference type="ARBA" id="ARBA00023136"/>
    </source>
</evidence>
<evidence type="ECO:0000256" key="6">
    <source>
        <dbReference type="ARBA" id="ARBA00022630"/>
    </source>
</evidence>
<keyword evidence="10" id="KW-0472">Membrane</keyword>
<comment type="caution">
    <text evidence="16">The sequence shown here is derived from an EMBL/GenBank/DDBJ whole genome shotgun (WGS) entry which is preliminary data.</text>
</comment>
<proteinExistence type="inferred from homology"/>
<keyword evidence="7" id="KW-0274">FAD</keyword>
<feature type="active site" description="Proton acceptor" evidence="12">
    <location>
        <position position="327"/>
    </location>
</feature>
<feature type="region of interest" description="Disordered" evidence="13">
    <location>
        <begin position="1"/>
        <end position="26"/>
    </location>
</feature>
<dbReference type="InterPro" id="IPR003952">
    <property type="entry name" value="FRD_SDH_FAD_BS"/>
</dbReference>
<accession>A0A133NYF7</accession>
<dbReference type="RefSeq" id="WP_016637199.1">
    <property type="nucleotide sequence ID" value="NZ_KQ956850.1"/>
</dbReference>
<evidence type="ECO:0000313" key="17">
    <source>
        <dbReference type="Proteomes" id="UP000070687"/>
    </source>
</evidence>
<dbReference type="InterPro" id="IPR015939">
    <property type="entry name" value="Fum_Rdtase/Succ_DH_flav-like_C"/>
</dbReference>
<evidence type="ECO:0000256" key="9">
    <source>
        <dbReference type="ARBA" id="ARBA00023002"/>
    </source>
</evidence>
<gene>
    <name evidence="16" type="ORF">HMPREF3208_00624</name>
</gene>
<dbReference type="InterPro" id="IPR036188">
    <property type="entry name" value="FAD/NAD-bd_sf"/>
</dbReference>